<protein>
    <submittedName>
        <fullName evidence="4">Uncharacterized protein DUF4234</fullName>
    </submittedName>
</protein>
<evidence type="ECO:0000313" key="5">
    <source>
        <dbReference type="Proteomes" id="UP000239210"/>
    </source>
</evidence>
<dbReference type="InterPro" id="IPR025328">
    <property type="entry name" value="DUF4234"/>
</dbReference>
<evidence type="ECO:0000313" key="4">
    <source>
        <dbReference type="EMBL" id="PRY39404.1"/>
    </source>
</evidence>
<dbReference type="EMBL" id="PVTG01000021">
    <property type="protein sequence ID" value="PRY39404.1"/>
    <property type="molecule type" value="Genomic_DNA"/>
</dbReference>
<proteinExistence type="predicted"/>
<accession>A0A2T0T162</accession>
<name>A0A2T0T162_9ACTN</name>
<dbReference type="Proteomes" id="UP000239210">
    <property type="component" value="Unassembled WGS sequence"/>
</dbReference>
<comment type="caution">
    <text evidence="4">The sequence shown here is derived from an EMBL/GenBank/DDBJ whole genome shotgun (WGS) entry which is preliminary data.</text>
</comment>
<dbReference type="Pfam" id="PF14018">
    <property type="entry name" value="DUF4234"/>
    <property type="match status" value="1"/>
</dbReference>
<gene>
    <name evidence="4" type="ORF">LY71_12174</name>
</gene>
<dbReference type="RefSeq" id="WP_245888189.1">
    <property type="nucleotide sequence ID" value="NZ_PVTG01000021.1"/>
</dbReference>
<feature type="transmembrane region" description="Helical" evidence="2">
    <location>
        <begin position="84"/>
        <end position="104"/>
    </location>
</feature>
<evidence type="ECO:0000259" key="3">
    <source>
        <dbReference type="Pfam" id="PF14018"/>
    </source>
</evidence>
<keyword evidence="5" id="KW-1185">Reference proteome</keyword>
<organism evidence="4 5">
    <name type="scientific">Geodermatophilus tzadiensis</name>
    <dbReference type="NCBI Taxonomy" id="1137988"/>
    <lineage>
        <taxon>Bacteria</taxon>
        <taxon>Bacillati</taxon>
        <taxon>Actinomycetota</taxon>
        <taxon>Actinomycetes</taxon>
        <taxon>Geodermatophilales</taxon>
        <taxon>Geodermatophilaceae</taxon>
        <taxon>Geodermatophilus</taxon>
    </lineage>
</organism>
<keyword evidence="2" id="KW-0812">Transmembrane</keyword>
<evidence type="ECO:0000256" key="1">
    <source>
        <dbReference type="SAM" id="MobiDB-lite"/>
    </source>
</evidence>
<feature type="transmembrane region" description="Helical" evidence="2">
    <location>
        <begin position="116"/>
        <end position="136"/>
    </location>
</feature>
<feature type="compositionally biased region" description="Low complexity" evidence="1">
    <location>
        <begin position="1"/>
        <end position="26"/>
    </location>
</feature>
<feature type="region of interest" description="Disordered" evidence="1">
    <location>
        <begin position="1"/>
        <end position="33"/>
    </location>
</feature>
<feature type="transmembrane region" description="Helical" evidence="2">
    <location>
        <begin position="156"/>
        <end position="176"/>
    </location>
</feature>
<evidence type="ECO:0000256" key="2">
    <source>
        <dbReference type="SAM" id="Phobius"/>
    </source>
</evidence>
<sequence>MTTSQSPGAAAQQPASGAASAHGQAPYAPAPYGQVPYGQAPSAPAPYGQAPAHRAYAGQPMPPVPAGAPVPQAGPVGRVRGTGVAILLMIVTFGIYGLVWTYSVHEEMRRHTGQGLGGGLALLITIVFGVASPFVASSEVGNLYERMGRAKPVSGATGLWSFPGFLILVGPLVWFVRTNGALNAYWRSLGAA</sequence>
<dbReference type="AlphaFoldDB" id="A0A2T0T162"/>
<feature type="domain" description="DUF4234" evidence="3">
    <location>
        <begin position="80"/>
        <end position="183"/>
    </location>
</feature>
<keyword evidence="2" id="KW-1133">Transmembrane helix</keyword>
<keyword evidence="2" id="KW-0472">Membrane</keyword>
<reference evidence="4 5" key="1">
    <citation type="submission" date="2018-03" db="EMBL/GenBank/DDBJ databases">
        <title>Genomic Encyclopedia of Archaeal and Bacterial Type Strains, Phase II (KMG-II): from individual species to whole genera.</title>
        <authorList>
            <person name="Goeker M."/>
        </authorList>
    </citation>
    <scope>NUCLEOTIDE SEQUENCE [LARGE SCALE GENOMIC DNA]</scope>
    <source>
        <strain evidence="4 5">DSM 45416</strain>
    </source>
</reference>